<organism evidence="9 10">
    <name type="scientific">Rhodoferax sediminis</name>
    <dbReference type="NCBI Taxonomy" id="2509614"/>
    <lineage>
        <taxon>Bacteria</taxon>
        <taxon>Pseudomonadati</taxon>
        <taxon>Pseudomonadota</taxon>
        <taxon>Betaproteobacteria</taxon>
        <taxon>Burkholderiales</taxon>
        <taxon>Comamonadaceae</taxon>
        <taxon>Rhodoferax</taxon>
    </lineage>
</organism>
<keyword evidence="4" id="KW-0285">Flavoprotein</keyword>
<dbReference type="Pfam" id="PF01565">
    <property type="entry name" value="FAD_binding_4"/>
    <property type="match status" value="1"/>
</dbReference>
<proteinExistence type="predicted"/>
<dbReference type="GO" id="GO:0050614">
    <property type="term" value="F:Delta24-sterol reductase activity"/>
    <property type="evidence" value="ECO:0007669"/>
    <property type="project" value="UniProtKB-EC"/>
</dbReference>
<evidence type="ECO:0000256" key="2">
    <source>
        <dbReference type="ARBA" id="ARBA00012405"/>
    </source>
</evidence>
<keyword evidence="5" id="KW-1133">Transmembrane helix</keyword>
<dbReference type="GO" id="GO:0016020">
    <property type="term" value="C:membrane"/>
    <property type="evidence" value="ECO:0007669"/>
    <property type="project" value="UniProtKB-SubCell"/>
</dbReference>
<dbReference type="InterPro" id="IPR016166">
    <property type="entry name" value="FAD-bd_PCMH"/>
</dbReference>
<accession>A0A515DA64</accession>
<evidence type="ECO:0000256" key="3">
    <source>
        <dbReference type="ARBA" id="ARBA00022692"/>
    </source>
</evidence>
<dbReference type="EMBL" id="CP035503">
    <property type="protein sequence ID" value="QDL37307.1"/>
    <property type="molecule type" value="Genomic_DNA"/>
</dbReference>
<evidence type="ECO:0000256" key="5">
    <source>
        <dbReference type="ARBA" id="ARBA00022989"/>
    </source>
</evidence>
<evidence type="ECO:0000259" key="8">
    <source>
        <dbReference type="PROSITE" id="PS51387"/>
    </source>
</evidence>
<evidence type="ECO:0000256" key="7">
    <source>
        <dbReference type="ARBA" id="ARBA00023136"/>
    </source>
</evidence>
<protein>
    <recommendedName>
        <fullName evidence="2">Delta(24)-sterol reductase</fullName>
        <ecNumber evidence="2">1.3.1.72</ecNumber>
    </recommendedName>
</protein>
<dbReference type="SUPFAM" id="SSF56176">
    <property type="entry name" value="FAD-binding/transporter-associated domain-like"/>
    <property type="match status" value="1"/>
</dbReference>
<evidence type="ECO:0000313" key="10">
    <source>
        <dbReference type="Proteomes" id="UP000316798"/>
    </source>
</evidence>
<dbReference type="InterPro" id="IPR040165">
    <property type="entry name" value="Diminuto-like"/>
</dbReference>
<evidence type="ECO:0000256" key="6">
    <source>
        <dbReference type="ARBA" id="ARBA00023002"/>
    </source>
</evidence>
<dbReference type="AlphaFoldDB" id="A0A515DA64"/>
<evidence type="ECO:0000256" key="1">
    <source>
        <dbReference type="ARBA" id="ARBA00004167"/>
    </source>
</evidence>
<dbReference type="Proteomes" id="UP000316798">
    <property type="component" value="Chromosome"/>
</dbReference>
<comment type="subcellular location">
    <subcellularLocation>
        <location evidence="1">Membrane</location>
        <topology evidence="1">Single-pass membrane protein</topology>
    </subcellularLocation>
</comment>
<dbReference type="GO" id="GO:0071949">
    <property type="term" value="F:FAD binding"/>
    <property type="evidence" value="ECO:0007669"/>
    <property type="project" value="InterPro"/>
</dbReference>
<dbReference type="OrthoDB" id="9800184at2"/>
<dbReference type="KEGG" id="rhf:EUB48_08470"/>
<keyword evidence="7" id="KW-0472">Membrane</keyword>
<keyword evidence="10" id="KW-1185">Reference proteome</keyword>
<dbReference type="Gene3D" id="3.30.465.10">
    <property type="match status" value="1"/>
</dbReference>
<dbReference type="EC" id="1.3.1.72" evidence="2"/>
<dbReference type="PROSITE" id="PS51387">
    <property type="entry name" value="FAD_PCMH"/>
    <property type="match status" value="1"/>
</dbReference>
<dbReference type="RefSeq" id="WP_142818477.1">
    <property type="nucleotide sequence ID" value="NZ_CP035503.1"/>
</dbReference>
<sequence length="453" mass="51943">MDTARPEILAHAERAAQAAAQMRARASEPEPIALRKSTSNLFRDRRENGRHRLDLGDMRHVIGADAQAGWVDVEGMITYEDLVAWTLPRGCMPAVVPQLKTITVGGACAGVGIEATSFRHGLVHDTLQEIEVLLPQGDIVVCTPGNEHSDLFFGFPNSYGTLGYALRLRIGTLDVQPLVRVEHRACADGEAFFEALAAQCRGDADFVDAVVFGEHEHVLSVGRFTREAPWRSDYSFEHIYYQSLRSRQQDYLSTQDYLWRWDTDWFWCSKNFGAQHPLVRRLLGRERLNSRTYTRWMRLNARWQLTQRLARWRGRYRESVIQDVDIPLERAAEFLAFLQREIGILPIWVCPVRGEVTGRQFPLYRLAAAPLYINFGFWDVIESPLSFEPGHFNRLVEGEVMRLGGIKSLYSESFFTPGEFAQAYDLVEYERLKARYDPRGRAPHLYDKCVLRA</sequence>
<gene>
    <name evidence="9" type="ORF">EUB48_08470</name>
</gene>
<keyword evidence="4" id="KW-0274">FAD</keyword>
<dbReference type="InterPro" id="IPR016169">
    <property type="entry name" value="FAD-bd_PCMH_sub2"/>
</dbReference>
<reference evidence="9 10" key="1">
    <citation type="submission" date="2019-01" db="EMBL/GenBank/DDBJ databases">
        <title>Genomic insights into a novel species Rhodoferax sp.</title>
        <authorList>
            <person name="Jin L."/>
        </authorList>
    </citation>
    <scope>NUCLEOTIDE SEQUENCE [LARGE SCALE GENOMIC DNA]</scope>
    <source>
        <strain evidence="9 10">CHu59-6-5</strain>
    </source>
</reference>
<keyword evidence="3" id="KW-0812">Transmembrane</keyword>
<keyword evidence="6" id="KW-0560">Oxidoreductase</keyword>
<dbReference type="PANTHER" id="PTHR10801:SF0">
    <property type="entry name" value="DELTA(24)-STEROL REDUCTASE"/>
    <property type="match status" value="1"/>
</dbReference>
<dbReference type="InterPro" id="IPR006094">
    <property type="entry name" value="Oxid_FAD_bind_N"/>
</dbReference>
<feature type="domain" description="FAD-binding PCMH-type" evidence="8">
    <location>
        <begin position="1"/>
        <end position="175"/>
    </location>
</feature>
<dbReference type="PANTHER" id="PTHR10801">
    <property type="entry name" value="24-DEHYDROCHOLESTEROL REDUCTASE"/>
    <property type="match status" value="1"/>
</dbReference>
<dbReference type="InterPro" id="IPR036318">
    <property type="entry name" value="FAD-bd_PCMH-like_sf"/>
</dbReference>
<evidence type="ECO:0000256" key="4">
    <source>
        <dbReference type="ARBA" id="ARBA00022827"/>
    </source>
</evidence>
<evidence type="ECO:0000313" key="9">
    <source>
        <dbReference type="EMBL" id="QDL37307.1"/>
    </source>
</evidence>
<name>A0A515DA64_9BURK</name>